<gene>
    <name evidence="3" type="ORF">ATX59_00155</name>
</gene>
<evidence type="ECO:0000259" key="2">
    <source>
        <dbReference type="PROSITE" id="PS50943"/>
    </source>
</evidence>
<dbReference type="CDD" id="cd02209">
    <property type="entry name" value="cupin_XRE_C"/>
    <property type="match status" value="1"/>
</dbReference>
<protein>
    <submittedName>
        <fullName evidence="3">DNA-binding protein</fullName>
    </submittedName>
</protein>
<reference evidence="3 4" key="1">
    <citation type="journal article" date="2016" name="BMC Genomics">
        <title>Consensus pan-genome assembly of the specialised wine bacterium Oenococcus oeni.</title>
        <authorList>
            <person name="Sternes P.R."/>
            <person name="Borneman A.R."/>
        </authorList>
    </citation>
    <scope>NUCLEOTIDE SEQUENCE [LARGE SCALE GENOMIC DNA]</scope>
    <source>
        <strain evidence="3 4">AWRIB661</strain>
    </source>
</reference>
<organism evidence="3 4">
    <name type="scientific">Oenococcus oeni</name>
    <name type="common">Leuconostoc oenos</name>
    <dbReference type="NCBI Taxonomy" id="1247"/>
    <lineage>
        <taxon>Bacteria</taxon>
        <taxon>Bacillati</taxon>
        <taxon>Bacillota</taxon>
        <taxon>Bacilli</taxon>
        <taxon>Lactobacillales</taxon>
        <taxon>Lactobacillaceae</taxon>
        <taxon>Oenococcus</taxon>
    </lineage>
</organism>
<proteinExistence type="predicted"/>
<dbReference type="SUPFAM" id="SSF47413">
    <property type="entry name" value="lambda repressor-like DNA-binding domains"/>
    <property type="match status" value="1"/>
</dbReference>
<dbReference type="Pfam" id="PF01381">
    <property type="entry name" value="HTH_3"/>
    <property type="match status" value="1"/>
</dbReference>
<dbReference type="CDD" id="cd00093">
    <property type="entry name" value="HTH_XRE"/>
    <property type="match status" value="1"/>
</dbReference>
<dbReference type="Gene3D" id="1.10.260.40">
    <property type="entry name" value="lambda repressor-like DNA-binding domains"/>
    <property type="match status" value="1"/>
</dbReference>
<dbReference type="InterPro" id="IPR011051">
    <property type="entry name" value="RmlC_Cupin_sf"/>
</dbReference>
<dbReference type="InterPro" id="IPR001387">
    <property type="entry name" value="Cro/C1-type_HTH"/>
</dbReference>
<evidence type="ECO:0000256" key="1">
    <source>
        <dbReference type="ARBA" id="ARBA00023125"/>
    </source>
</evidence>
<dbReference type="PANTHER" id="PTHR46797">
    <property type="entry name" value="HTH-TYPE TRANSCRIPTIONAL REGULATOR"/>
    <property type="match status" value="1"/>
</dbReference>
<dbReference type="InterPro" id="IPR014710">
    <property type="entry name" value="RmlC-like_jellyroll"/>
</dbReference>
<sequence>MYGGNNLQVNQLGKTLLNYRQQNKLTIRELAVQSGISASLISQIERGRANPSLSVLTIIANTLNVPLYTLFINDVDTDSLISRKKDRKIIYRQDSAHTVQDILTPDFMRTHIKLLMMDLKPHSVTTKSYYVHEDKEELAVVMSGTTQVEMNAKEYSLQEGDVVRIPPYVKHRFLNRSNSIAHVLFVLTPKI</sequence>
<dbReference type="InterPro" id="IPR013096">
    <property type="entry name" value="Cupin_2"/>
</dbReference>
<dbReference type="Pfam" id="PF07883">
    <property type="entry name" value="Cupin_2"/>
    <property type="match status" value="1"/>
</dbReference>
<evidence type="ECO:0000313" key="4">
    <source>
        <dbReference type="Proteomes" id="UP000181728"/>
    </source>
</evidence>
<dbReference type="GO" id="GO:0003700">
    <property type="term" value="F:DNA-binding transcription factor activity"/>
    <property type="evidence" value="ECO:0007669"/>
    <property type="project" value="TreeGrafter"/>
</dbReference>
<dbReference type="Gene3D" id="2.60.120.10">
    <property type="entry name" value="Jelly Rolls"/>
    <property type="match status" value="1"/>
</dbReference>
<feature type="domain" description="HTH cro/C1-type" evidence="2">
    <location>
        <begin position="16"/>
        <end position="70"/>
    </location>
</feature>
<name>A0A6N4A9Q0_OENOE</name>
<dbReference type="PROSITE" id="PS50943">
    <property type="entry name" value="HTH_CROC1"/>
    <property type="match status" value="1"/>
</dbReference>
<dbReference type="EMBL" id="MLOK01000001">
    <property type="protein sequence ID" value="OIM22271.1"/>
    <property type="molecule type" value="Genomic_DNA"/>
</dbReference>
<comment type="caution">
    <text evidence="3">The sequence shown here is derived from an EMBL/GenBank/DDBJ whole genome shotgun (WGS) entry which is preliminary data.</text>
</comment>
<dbReference type="InterPro" id="IPR050807">
    <property type="entry name" value="TransReg_Diox_bact_type"/>
</dbReference>
<dbReference type="AlphaFoldDB" id="A0A6N4A9Q0"/>
<dbReference type="InterPro" id="IPR010982">
    <property type="entry name" value="Lambda_DNA-bd_dom_sf"/>
</dbReference>
<dbReference type="PANTHER" id="PTHR46797:SF19">
    <property type="entry name" value="BLL2473 PROTEIN"/>
    <property type="match status" value="1"/>
</dbReference>
<keyword evidence="1 3" id="KW-0238">DNA-binding</keyword>
<accession>A0A6N4A9Q0</accession>
<dbReference type="SMART" id="SM00530">
    <property type="entry name" value="HTH_XRE"/>
    <property type="match status" value="1"/>
</dbReference>
<evidence type="ECO:0000313" key="3">
    <source>
        <dbReference type="EMBL" id="OIM22271.1"/>
    </source>
</evidence>
<dbReference type="GO" id="GO:0005829">
    <property type="term" value="C:cytosol"/>
    <property type="evidence" value="ECO:0007669"/>
    <property type="project" value="TreeGrafter"/>
</dbReference>
<dbReference type="SUPFAM" id="SSF51182">
    <property type="entry name" value="RmlC-like cupins"/>
    <property type="match status" value="1"/>
</dbReference>
<dbReference type="Proteomes" id="UP000181728">
    <property type="component" value="Unassembled WGS sequence"/>
</dbReference>
<dbReference type="GO" id="GO:0003677">
    <property type="term" value="F:DNA binding"/>
    <property type="evidence" value="ECO:0007669"/>
    <property type="project" value="UniProtKB-KW"/>
</dbReference>